<dbReference type="CDD" id="cd00093">
    <property type="entry name" value="HTH_XRE"/>
    <property type="match status" value="1"/>
</dbReference>
<evidence type="ECO:0000313" key="1">
    <source>
        <dbReference type="EMBL" id="KEZ19713.1"/>
    </source>
</evidence>
<sequence>MSASLSLDERREHFAYCVQLFGGTAAFSRRLGIDERAIRRFINGERPIGDGLLDDIAKALHLLIAEASAAEEKIAAALPVARTDPA</sequence>
<protein>
    <recommendedName>
        <fullName evidence="3">XRE family transcriptional regulator</fullName>
    </recommendedName>
</protein>
<evidence type="ECO:0000313" key="2">
    <source>
        <dbReference type="Proteomes" id="UP000028534"/>
    </source>
</evidence>
<accession>A0A084EP21</accession>
<organism evidence="1 2">
    <name type="scientific">Sphingobium yanoikuyae</name>
    <name type="common">Sphingomonas yanoikuyae</name>
    <dbReference type="NCBI Taxonomy" id="13690"/>
    <lineage>
        <taxon>Bacteria</taxon>
        <taxon>Pseudomonadati</taxon>
        <taxon>Pseudomonadota</taxon>
        <taxon>Alphaproteobacteria</taxon>
        <taxon>Sphingomonadales</taxon>
        <taxon>Sphingomonadaceae</taxon>
        <taxon>Sphingobium</taxon>
    </lineage>
</organism>
<dbReference type="InterPro" id="IPR001387">
    <property type="entry name" value="Cro/C1-type_HTH"/>
</dbReference>
<dbReference type="EMBL" id="JGVR01000008">
    <property type="protein sequence ID" value="KEZ19713.1"/>
    <property type="molecule type" value="Genomic_DNA"/>
</dbReference>
<name>A0A084EP21_SPHYA</name>
<dbReference type="PATRIC" id="fig|13690.10.peg.1872"/>
<dbReference type="AlphaFoldDB" id="A0A084EP21"/>
<dbReference type="Proteomes" id="UP000028534">
    <property type="component" value="Unassembled WGS sequence"/>
</dbReference>
<proteinExistence type="predicted"/>
<evidence type="ECO:0008006" key="3">
    <source>
        <dbReference type="Google" id="ProtNLM"/>
    </source>
</evidence>
<comment type="caution">
    <text evidence="1">The sequence shown here is derived from an EMBL/GenBank/DDBJ whole genome shotgun (WGS) entry which is preliminary data.</text>
</comment>
<gene>
    <name evidence="1" type="ORF">CP98_01818</name>
</gene>
<dbReference type="RefSeq" id="WP_037518779.1">
    <property type="nucleotide sequence ID" value="NZ_JGVR01000008.1"/>
</dbReference>
<reference evidence="1 2" key="1">
    <citation type="submission" date="2014-03" db="EMBL/GenBank/DDBJ databases">
        <title>Genome sequence of Sphingobium yanoikuyae B1.</title>
        <authorList>
            <person name="Gan H.M."/>
            <person name="Gan H.Y."/>
            <person name="Savka M.A."/>
        </authorList>
    </citation>
    <scope>NUCLEOTIDE SEQUENCE [LARGE SCALE GENOMIC DNA]</scope>
    <source>
        <strain evidence="1 2">B1</strain>
    </source>
</reference>